<sequence length="64" mass="6324">GNYLPPAPAKVVAAPVKAYLPPQVAVAPAPVVATQTLVSAPAVVAPVRKAVVAQQGGYSYGISS</sequence>
<dbReference type="EMBL" id="CAJVCH010139420">
    <property type="protein sequence ID" value="CAG7726744.1"/>
    <property type="molecule type" value="Genomic_DNA"/>
</dbReference>
<evidence type="ECO:0000313" key="1">
    <source>
        <dbReference type="EMBL" id="CAG7726744.1"/>
    </source>
</evidence>
<protein>
    <submittedName>
        <fullName evidence="1">Uncharacterized protein</fullName>
    </submittedName>
</protein>
<comment type="caution">
    <text evidence="1">The sequence shown here is derived from an EMBL/GenBank/DDBJ whole genome shotgun (WGS) entry which is preliminary data.</text>
</comment>
<name>A0A8J2JZ32_9HEXA</name>
<keyword evidence="2" id="KW-1185">Reference proteome</keyword>
<accession>A0A8J2JZ32</accession>
<evidence type="ECO:0000313" key="2">
    <source>
        <dbReference type="Proteomes" id="UP000708208"/>
    </source>
</evidence>
<proteinExistence type="predicted"/>
<organism evidence="1 2">
    <name type="scientific">Allacma fusca</name>
    <dbReference type="NCBI Taxonomy" id="39272"/>
    <lineage>
        <taxon>Eukaryota</taxon>
        <taxon>Metazoa</taxon>
        <taxon>Ecdysozoa</taxon>
        <taxon>Arthropoda</taxon>
        <taxon>Hexapoda</taxon>
        <taxon>Collembola</taxon>
        <taxon>Symphypleona</taxon>
        <taxon>Sminthuridae</taxon>
        <taxon>Allacma</taxon>
    </lineage>
</organism>
<reference evidence="1" key="1">
    <citation type="submission" date="2021-06" db="EMBL/GenBank/DDBJ databases">
        <authorList>
            <person name="Hodson N. C."/>
            <person name="Mongue J. A."/>
            <person name="Jaron S. K."/>
        </authorList>
    </citation>
    <scope>NUCLEOTIDE SEQUENCE</scope>
</reference>
<feature type="non-terminal residue" evidence="1">
    <location>
        <position position="1"/>
    </location>
</feature>
<gene>
    <name evidence="1" type="ORF">AFUS01_LOCUS15635</name>
</gene>
<feature type="non-terminal residue" evidence="1">
    <location>
        <position position="64"/>
    </location>
</feature>
<dbReference type="AlphaFoldDB" id="A0A8J2JZ32"/>
<dbReference type="Proteomes" id="UP000708208">
    <property type="component" value="Unassembled WGS sequence"/>
</dbReference>